<accession>A0ABU3MYB7</accession>
<feature type="domain" description="Low-salt glycan biosynthesis hexosyltransferase Agl6 C-terminal transmembrane region" evidence="3">
    <location>
        <begin position="291"/>
        <end position="380"/>
    </location>
</feature>
<dbReference type="Pfam" id="PF00535">
    <property type="entry name" value="Glycos_transf_2"/>
    <property type="match status" value="1"/>
</dbReference>
<evidence type="ECO:0000313" key="4">
    <source>
        <dbReference type="EMBL" id="MDT8757305.1"/>
    </source>
</evidence>
<dbReference type="Gene3D" id="3.90.550.10">
    <property type="entry name" value="Spore Coat Polysaccharide Biosynthesis Protein SpsA, Chain A"/>
    <property type="match status" value="1"/>
</dbReference>
<feature type="transmembrane region" description="Helical" evidence="1">
    <location>
        <begin position="226"/>
        <end position="252"/>
    </location>
</feature>
<keyword evidence="4" id="KW-0808">Transferase</keyword>
<gene>
    <name evidence="4" type="ORF">MZO42_01215</name>
</gene>
<keyword evidence="1" id="KW-0812">Transmembrane</keyword>
<dbReference type="InterPro" id="IPR058718">
    <property type="entry name" value="Agl6_TM_C"/>
</dbReference>
<evidence type="ECO:0000256" key="1">
    <source>
        <dbReference type="SAM" id="Phobius"/>
    </source>
</evidence>
<feature type="transmembrane region" description="Helical" evidence="1">
    <location>
        <begin position="316"/>
        <end position="341"/>
    </location>
</feature>
<evidence type="ECO:0000259" key="3">
    <source>
        <dbReference type="Pfam" id="PF26629"/>
    </source>
</evidence>
<dbReference type="InterPro" id="IPR029044">
    <property type="entry name" value="Nucleotide-diphossugar_trans"/>
</dbReference>
<dbReference type="PANTHER" id="PTHR48090">
    <property type="entry name" value="UNDECAPRENYL-PHOSPHATE 4-DEOXY-4-FORMAMIDO-L-ARABINOSE TRANSFERASE-RELATED"/>
    <property type="match status" value="1"/>
</dbReference>
<dbReference type="CDD" id="cd04179">
    <property type="entry name" value="DPM_DPG-synthase_like"/>
    <property type="match status" value="1"/>
</dbReference>
<keyword evidence="1" id="KW-0472">Membrane</keyword>
<dbReference type="GO" id="GO:0016757">
    <property type="term" value="F:glycosyltransferase activity"/>
    <property type="evidence" value="ECO:0007669"/>
    <property type="project" value="UniProtKB-KW"/>
</dbReference>
<dbReference type="SUPFAM" id="SSF53448">
    <property type="entry name" value="Nucleotide-diphospho-sugar transferases"/>
    <property type="match status" value="1"/>
</dbReference>
<dbReference type="EMBL" id="JALMLT010000001">
    <property type="protein sequence ID" value="MDT8757305.1"/>
    <property type="molecule type" value="Genomic_DNA"/>
</dbReference>
<dbReference type="InterPro" id="IPR001173">
    <property type="entry name" value="Glyco_trans_2-like"/>
</dbReference>
<organism evidence="4">
    <name type="scientific">Sphingomonas psychrotolerans</name>
    <dbReference type="NCBI Taxonomy" id="1327635"/>
    <lineage>
        <taxon>Bacteria</taxon>
        <taxon>Pseudomonadati</taxon>
        <taxon>Pseudomonadota</taxon>
        <taxon>Alphaproteobacteria</taxon>
        <taxon>Sphingomonadales</taxon>
        <taxon>Sphingomonadaceae</taxon>
        <taxon>Sphingomonas</taxon>
    </lineage>
</organism>
<feature type="transmembrane region" description="Helical" evidence="1">
    <location>
        <begin position="353"/>
        <end position="380"/>
    </location>
</feature>
<proteinExistence type="predicted"/>
<sequence>MPLNVTIIMPCLNEAVSLPHCIANAQDALARIAARYAIAGEIVIADNGSTDGSQVIATALGARVVPVARRGYGAAIIGGAEAALGGLLLIGDADGSYDFTDGVAMIGKLLDGVDLCMGSRFLGGIAPGAMPWKNRHIGNPLLTGLLNLFFRSGIDDAHCGLRAITRDAFLSLGLRGEGMEFASEMVVKASLRRMRIAQTAATLSVDLRDRAPHLRPWRDGWRHLRYLVMLSPTWAFGAPALLALIAGSAILAVATGHHVGLLAGKGPFGASWMIVAGFLLTTGHFAALMAVAAHVAGVREGYRLLRPSIARLRHLLTLETMLGAGLMLIVSALAMLCAIAWNWRADDFAAPASVLPLVIASSLGAIGLQTVFGGLVMAIVGGHSATFIPAADRVR</sequence>
<keyword evidence="1" id="KW-1133">Transmembrane helix</keyword>
<evidence type="ECO:0000259" key="2">
    <source>
        <dbReference type="Pfam" id="PF00535"/>
    </source>
</evidence>
<comment type="caution">
    <text evidence="4">The sequence shown here is derived from an EMBL/GenBank/DDBJ whole genome shotgun (WGS) entry which is preliminary data.</text>
</comment>
<feature type="transmembrane region" description="Helical" evidence="1">
    <location>
        <begin position="272"/>
        <end position="295"/>
    </location>
</feature>
<dbReference type="InterPro" id="IPR050256">
    <property type="entry name" value="Glycosyltransferase_2"/>
</dbReference>
<protein>
    <submittedName>
        <fullName evidence="4">Glycosyltransferase</fullName>
        <ecNumber evidence="4">2.4.-.-</ecNumber>
    </submittedName>
</protein>
<keyword evidence="4" id="KW-0328">Glycosyltransferase</keyword>
<feature type="domain" description="Glycosyltransferase 2-like" evidence="2">
    <location>
        <begin position="6"/>
        <end position="169"/>
    </location>
</feature>
<name>A0ABU3MYB7_9SPHN</name>
<dbReference type="PANTHER" id="PTHR48090:SF7">
    <property type="entry name" value="RFBJ PROTEIN"/>
    <property type="match status" value="1"/>
</dbReference>
<reference evidence="4" key="1">
    <citation type="submission" date="2022-04" db="EMBL/GenBank/DDBJ databases">
        <title>Tomato heritable bacteria conferring resistance against bacterial wilt.</title>
        <authorList>
            <person name="Yin J."/>
        </authorList>
    </citation>
    <scope>NUCLEOTIDE SEQUENCE</scope>
    <source>
        <strain evidence="4">Cra20</strain>
    </source>
</reference>
<dbReference type="Pfam" id="PF26629">
    <property type="entry name" value="GT2_TM_C"/>
    <property type="match status" value="1"/>
</dbReference>
<dbReference type="EC" id="2.4.-.-" evidence="4"/>